<reference evidence="1 2" key="1">
    <citation type="journal article" date="2018" name="Nat. Biotechnol.">
        <title>A standardized bacterial taxonomy based on genome phylogeny substantially revises the tree of life.</title>
        <authorList>
            <person name="Parks D.H."/>
            <person name="Chuvochina M."/>
            <person name="Waite D.W."/>
            <person name="Rinke C."/>
            <person name="Skarshewski A."/>
            <person name="Chaumeil P.A."/>
            <person name="Hugenholtz P."/>
        </authorList>
    </citation>
    <scope>NUCLEOTIDE SEQUENCE [LARGE SCALE GENOMIC DNA]</scope>
    <source>
        <strain evidence="1">UBA9669</strain>
    </source>
</reference>
<dbReference type="AlphaFoldDB" id="A0A3D2SK03"/>
<proteinExistence type="predicted"/>
<dbReference type="Proteomes" id="UP000263596">
    <property type="component" value="Unassembled WGS sequence"/>
</dbReference>
<evidence type="ECO:0000313" key="1">
    <source>
        <dbReference type="EMBL" id="HCK29779.1"/>
    </source>
</evidence>
<comment type="caution">
    <text evidence="1">The sequence shown here is derived from an EMBL/GenBank/DDBJ whole genome shotgun (WGS) entry which is preliminary data.</text>
</comment>
<evidence type="ECO:0000313" key="2">
    <source>
        <dbReference type="Proteomes" id="UP000263596"/>
    </source>
</evidence>
<dbReference type="EMBL" id="DPVE01000112">
    <property type="protein sequence ID" value="HCK29779.1"/>
    <property type="molecule type" value="Genomic_DNA"/>
</dbReference>
<name>A0A3D2SK03_9GAMM</name>
<gene>
    <name evidence="1" type="ORF">DHW29_06040</name>
</gene>
<accession>A0A3D2SK03</accession>
<protein>
    <submittedName>
        <fullName evidence="1">Uncharacterized protein</fullName>
    </submittedName>
</protein>
<organism evidence="1 2">
    <name type="scientific">Acinetobacter ursingii</name>
    <dbReference type="NCBI Taxonomy" id="108980"/>
    <lineage>
        <taxon>Bacteria</taxon>
        <taxon>Pseudomonadati</taxon>
        <taxon>Pseudomonadota</taxon>
        <taxon>Gammaproteobacteria</taxon>
        <taxon>Moraxellales</taxon>
        <taxon>Moraxellaceae</taxon>
        <taxon>Acinetobacter</taxon>
    </lineage>
</organism>
<sequence>MAKQQDLDYVGQKIIEVLREKFPNDAGYVQEKIDRLALMPNKYETFSWALGQLDHENLFLLYEKLGMDLRGHRFYSHLFQCL</sequence>